<protein>
    <recommendedName>
        <fullName evidence="6">tRNA (Guanine-N1)-methyltransferase</fullName>
    </recommendedName>
</protein>
<feature type="chain" id="PRO_5037979788" description="tRNA (Guanine-N1)-methyltransferase" evidence="3">
    <location>
        <begin position="20"/>
        <end position="189"/>
    </location>
</feature>
<dbReference type="EMBL" id="JAESIY010000002">
    <property type="protein sequence ID" value="MBL3655226.1"/>
    <property type="molecule type" value="Genomic_DNA"/>
</dbReference>
<evidence type="ECO:0008006" key="6">
    <source>
        <dbReference type="Google" id="ProtNLM"/>
    </source>
</evidence>
<evidence type="ECO:0000313" key="5">
    <source>
        <dbReference type="Proteomes" id="UP000659388"/>
    </source>
</evidence>
<evidence type="ECO:0000313" key="4">
    <source>
        <dbReference type="EMBL" id="MBL3655226.1"/>
    </source>
</evidence>
<keyword evidence="5" id="KW-1185">Reference proteome</keyword>
<keyword evidence="3" id="KW-0732">Signal</keyword>
<evidence type="ECO:0000256" key="2">
    <source>
        <dbReference type="SAM" id="Phobius"/>
    </source>
</evidence>
<name>A0A937JZI1_9BACT</name>
<proteinExistence type="predicted"/>
<dbReference type="AlphaFoldDB" id="A0A937JZI1"/>
<feature type="transmembrane region" description="Helical" evidence="2">
    <location>
        <begin position="117"/>
        <end position="137"/>
    </location>
</feature>
<keyword evidence="2" id="KW-1133">Transmembrane helix</keyword>
<keyword evidence="2" id="KW-0812">Transmembrane</keyword>
<evidence type="ECO:0000256" key="3">
    <source>
        <dbReference type="SAM" id="SignalP"/>
    </source>
</evidence>
<dbReference type="Proteomes" id="UP000659388">
    <property type="component" value="Unassembled WGS sequence"/>
</dbReference>
<feature type="signal peptide" evidence="3">
    <location>
        <begin position="1"/>
        <end position="19"/>
    </location>
</feature>
<gene>
    <name evidence="4" type="ORF">JL102_03735</name>
</gene>
<accession>A0A937JZI1</accession>
<reference evidence="4" key="1">
    <citation type="submission" date="2021-01" db="EMBL/GenBank/DDBJ databases">
        <title>Fulvivirga kasyanovii gen. nov., sp nov., a novel member of the phylum Bacteroidetes isolated from seawater in a mussel farm.</title>
        <authorList>
            <person name="Zhao L.-H."/>
            <person name="Wang Z.-J."/>
        </authorList>
    </citation>
    <scope>NUCLEOTIDE SEQUENCE</scope>
    <source>
        <strain evidence="4">2943</strain>
    </source>
</reference>
<keyword evidence="2" id="KW-0472">Membrane</keyword>
<sequence>MKIKLVFIIFCMVGYSVSAQTLDDQFANLKENSGTYKSYKVIEQTELADFWGVVQDSVSQSKQKLSDANTQIINQQSEIAKLKTTISQKDEAIGAKDYLATHIEALGIDFEKESFKIITYTIIIALMIALGLIIFKYKDNNKVAKKKTGDYERLHEEFEEYKRNALEKQMKLRRDLQTERNKLDDIRSN</sequence>
<evidence type="ECO:0000256" key="1">
    <source>
        <dbReference type="SAM" id="Coils"/>
    </source>
</evidence>
<comment type="caution">
    <text evidence="4">The sequence shown here is derived from an EMBL/GenBank/DDBJ whole genome shotgun (WGS) entry which is preliminary data.</text>
</comment>
<keyword evidence="1" id="KW-0175">Coiled coil</keyword>
<dbReference type="RefSeq" id="WP_202242683.1">
    <property type="nucleotide sequence ID" value="NZ_JAESIY010000002.1"/>
</dbReference>
<feature type="coiled-coil region" evidence="1">
    <location>
        <begin position="144"/>
        <end position="189"/>
    </location>
</feature>
<organism evidence="4 5">
    <name type="scientific">Fulvivirga sediminis</name>
    <dbReference type="NCBI Taxonomy" id="2803949"/>
    <lineage>
        <taxon>Bacteria</taxon>
        <taxon>Pseudomonadati</taxon>
        <taxon>Bacteroidota</taxon>
        <taxon>Cytophagia</taxon>
        <taxon>Cytophagales</taxon>
        <taxon>Fulvivirgaceae</taxon>
        <taxon>Fulvivirga</taxon>
    </lineage>
</organism>